<evidence type="ECO:0000256" key="3">
    <source>
        <dbReference type="ARBA" id="ARBA00022617"/>
    </source>
</evidence>
<name>A0A8H4VQ83_9AGAR</name>
<dbReference type="GO" id="GO:0046872">
    <property type="term" value="F:metal ion binding"/>
    <property type="evidence" value="ECO:0007669"/>
    <property type="project" value="UniProtKB-KW"/>
</dbReference>
<proteinExistence type="inferred from homology"/>
<organism evidence="10 11">
    <name type="scientific">Agrocybe pediades</name>
    <dbReference type="NCBI Taxonomy" id="84607"/>
    <lineage>
        <taxon>Eukaryota</taxon>
        <taxon>Fungi</taxon>
        <taxon>Dikarya</taxon>
        <taxon>Basidiomycota</taxon>
        <taxon>Agaricomycotina</taxon>
        <taxon>Agaricomycetes</taxon>
        <taxon>Agaricomycetidae</taxon>
        <taxon>Agaricales</taxon>
        <taxon>Agaricineae</taxon>
        <taxon>Strophariaceae</taxon>
        <taxon>Agrocybe</taxon>
    </lineage>
</organism>
<keyword evidence="6" id="KW-0408">Iron</keyword>
<dbReference type="InterPro" id="IPR036851">
    <property type="entry name" value="Chloroperoxidase-like_sf"/>
</dbReference>
<evidence type="ECO:0000256" key="7">
    <source>
        <dbReference type="ARBA" id="ARBA00025795"/>
    </source>
</evidence>
<feature type="domain" description="Heme haloperoxidase family profile" evidence="9">
    <location>
        <begin position="56"/>
        <end position="278"/>
    </location>
</feature>
<keyword evidence="2" id="KW-0575">Peroxidase</keyword>
<evidence type="ECO:0000313" key="11">
    <source>
        <dbReference type="Proteomes" id="UP000521872"/>
    </source>
</evidence>
<dbReference type="Pfam" id="PF01328">
    <property type="entry name" value="Peroxidase_2"/>
    <property type="match status" value="1"/>
</dbReference>
<dbReference type="EMBL" id="JAACJL010000032">
    <property type="protein sequence ID" value="KAF4616079.1"/>
    <property type="molecule type" value="Genomic_DNA"/>
</dbReference>
<feature type="region of interest" description="Disordered" evidence="8">
    <location>
        <begin position="1"/>
        <end position="49"/>
    </location>
</feature>
<dbReference type="PANTHER" id="PTHR33577:SF18">
    <property type="entry name" value="HEME HALOPEROXIDASE FAMILY PROFILE DOMAIN-CONTAINING PROTEIN"/>
    <property type="match status" value="1"/>
</dbReference>
<evidence type="ECO:0000256" key="6">
    <source>
        <dbReference type="ARBA" id="ARBA00023004"/>
    </source>
</evidence>
<dbReference type="InterPro" id="IPR000028">
    <property type="entry name" value="Chloroperoxidase"/>
</dbReference>
<comment type="similarity">
    <text evidence="7">Belongs to the chloroperoxidase family.</text>
</comment>
<reference evidence="10 11" key="1">
    <citation type="submission" date="2019-12" db="EMBL/GenBank/DDBJ databases">
        <authorList>
            <person name="Floudas D."/>
            <person name="Bentzer J."/>
            <person name="Ahren D."/>
            <person name="Johansson T."/>
            <person name="Persson P."/>
            <person name="Tunlid A."/>
        </authorList>
    </citation>
    <scope>NUCLEOTIDE SEQUENCE [LARGE SCALE GENOMIC DNA]</scope>
    <source>
        <strain evidence="10 11">CBS 102.39</strain>
    </source>
</reference>
<dbReference type="AlphaFoldDB" id="A0A8H4VQ83"/>
<feature type="compositionally biased region" description="Low complexity" evidence="8">
    <location>
        <begin position="1"/>
        <end position="28"/>
    </location>
</feature>
<sequence length="302" mass="33694">MRPYKVSSVLDPVSHSSYSSSNYTQSPVLDLSSSMPHSPTPRTHQHTGKLCPVTGHGHGFCPAQEGDSRSACPALNSLANHGYIARDGKNLAASDIIQGLKECYRLSTPLAYFLTYAGFTLLRKLGKRIALYEISKHGLVEHNASLVHHDTPEGQTYAPIEIDLRLADALYADVQPGVKEIEARSSSGAFGGELQRFLMNDEDVARARIRRERECGPISAFQQEIARGEMAIILGVWEVKTRRKTGIPMEYFQVWIEEERLPDGWRPDHTQGLLDVIKRSRGINKLMQKLREGSAEDREAKL</sequence>
<dbReference type="SUPFAM" id="SSF47571">
    <property type="entry name" value="Cloroperoxidase"/>
    <property type="match status" value="1"/>
</dbReference>
<evidence type="ECO:0000313" key="10">
    <source>
        <dbReference type="EMBL" id="KAF4616079.1"/>
    </source>
</evidence>
<evidence type="ECO:0000256" key="8">
    <source>
        <dbReference type="SAM" id="MobiDB-lite"/>
    </source>
</evidence>
<dbReference type="GO" id="GO:0004601">
    <property type="term" value="F:peroxidase activity"/>
    <property type="evidence" value="ECO:0007669"/>
    <property type="project" value="UniProtKB-KW"/>
</dbReference>
<feature type="compositionally biased region" description="Polar residues" evidence="8">
    <location>
        <begin position="31"/>
        <end position="42"/>
    </location>
</feature>
<keyword evidence="4" id="KW-0479">Metal-binding</keyword>
<dbReference type="PROSITE" id="PS51405">
    <property type="entry name" value="HEME_HALOPEROXIDASE"/>
    <property type="match status" value="1"/>
</dbReference>
<dbReference type="Gene3D" id="1.10.489.10">
    <property type="entry name" value="Chloroperoxidase-like"/>
    <property type="match status" value="1"/>
</dbReference>
<keyword evidence="3" id="KW-0349">Heme</keyword>
<dbReference type="Proteomes" id="UP000521872">
    <property type="component" value="Unassembled WGS sequence"/>
</dbReference>
<comment type="caution">
    <text evidence="10">The sequence shown here is derived from an EMBL/GenBank/DDBJ whole genome shotgun (WGS) entry which is preliminary data.</text>
</comment>
<dbReference type="PANTHER" id="PTHR33577">
    <property type="entry name" value="STERIGMATOCYSTIN BIOSYNTHESIS PEROXIDASE STCC-RELATED"/>
    <property type="match status" value="1"/>
</dbReference>
<evidence type="ECO:0000256" key="5">
    <source>
        <dbReference type="ARBA" id="ARBA00023002"/>
    </source>
</evidence>
<keyword evidence="5" id="KW-0560">Oxidoreductase</keyword>
<evidence type="ECO:0000256" key="2">
    <source>
        <dbReference type="ARBA" id="ARBA00022559"/>
    </source>
</evidence>
<accession>A0A8H4VQ83</accession>
<protein>
    <recommendedName>
        <fullName evidence="9">Heme haloperoxidase family profile domain-containing protein</fullName>
    </recommendedName>
</protein>
<keyword evidence="11" id="KW-1185">Reference proteome</keyword>
<comment type="cofactor">
    <cofactor evidence="1">
        <name>heme b</name>
        <dbReference type="ChEBI" id="CHEBI:60344"/>
    </cofactor>
</comment>
<evidence type="ECO:0000256" key="1">
    <source>
        <dbReference type="ARBA" id="ARBA00001970"/>
    </source>
</evidence>
<gene>
    <name evidence="10" type="ORF">D9613_011312</name>
</gene>
<evidence type="ECO:0000259" key="9">
    <source>
        <dbReference type="PROSITE" id="PS51405"/>
    </source>
</evidence>
<evidence type="ECO:0000256" key="4">
    <source>
        <dbReference type="ARBA" id="ARBA00022723"/>
    </source>
</evidence>